<proteinExistence type="predicted"/>
<dbReference type="EMBL" id="JARYGZ010000005">
    <property type="protein sequence ID" value="MDH7640957.1"/>
    <property type="molecule type" value="Genomic_DNA"/>
</dbReference>
<comment type="caution">
    <text evidence="1">The sequence shown here is derived from an EMBL/GenBank/DDBJ whole genome shotgun (WGS) entry which is preliminary data.</text>
</comment>
<dbReference type="RefSeq" id="WP_281046302.1">
    <property type="nucleotide sequence ID" value="NZ_JARYGZ010000005.1"/>
</dbReference>
<gene>
    <name evidence="1" type="ORF">QGN17_19645</name>
</gene>
<evidence type="ECO:0000313" key="1">
    <source>
        <dbReference type="EMBL" id="MDH7640957.1"/>
    </source>
</evidence>
<dbReference type="PANTHER" id="PTHR34846">
    <property type="entry name" value="4-CARBOXYMUCONOLACTONE DECARBOXYLASE FAMILY PROTEIN (AFU_ORTHOLOGUE AFUA_6G11590)"/>
    <property type="match status" value="1"/>
</dbReference>
<protein>
    <submittedName>
        <fullName evidence="1">Carboxymuconolactone decarboxylase family protein</fullName>
    </submittedName>
</protein>
<evidence type="ECO:0000313" key="2">
    <source>
        <dbReference type="Proteomes" id="UP001160625"/>
    </source>
</evidence>
<name>A0ABT6N773_9SPHN</name>
<accession>A0ABT6N773</accession>
<organism evidence="1 2">
    <name type="scientific">Sphingomonas oryzagri</name>
    <dbReference type="NCBI Taxonomy" id="3042314"/>
    <lineage>
        <taxon>Bacteria</taxon>
        <taxon>Pseudomonadati</taxon>
        <taxon>Pseudomonadota</taxon>
        <taxon>Alphaproteobacteria</taxon>
        <taxon>Sphingomonadales</taxon>
        <taxon>Sphingomonadaceae</taxon>
        <taxon>Sphingomonas</taxon>
    </lineage>
</organism>
<dbReference type="InterPro" id="IPR029032">
    <property type="entry name" value="AhpD-like"/>
</dbReference>
<dbReference type="SUPFAM" id="SSF69118">
    <property type="entry name" value="AhpD-like"/>
    <property type="match status" value="1"/>
</dbReference>
<keyword evidence="2" id="KW-1185">Reference proteome</keyword>
<reference evidence="1" key="1">
    <citation type="submission" date="2023-04" db="EMBL/GenBank/DDBJ databases">
        <title>Sphingomonas sp. MAHUQ-71 isolated from rice field.</title>
        <authorList>
            <person name="Huq M.A."/>
        </authorList>
    </citation>
    <scope>NUCLEOTIDE SEQUENCE</scope>
    <source>
        <strain evidence="1">MAHUQ-71</strain>
    </source>
</reference>
<dbReference type="PANTHER" id="PTHR34846:SF11">
    <property type="entry name" value="4-CARBOXYMUCONOLACTONE DECARBOXYLASE FAMILY PROTEIN (AFU_ORTHOLOGUE AFUA_6G11590)"/>
    <property type="match status" value="1"/>
</dbReference>
<dbReference type="Gene3D" id="1.20.1290.10">
    <property type="entry name" value="AhpD-like"/>
    <property type="match status" value="1"/>
</dbReference>
<sequence>MRLPLIAPADLTEEQKPLYADMKKGISSDFNAFITVAPEGTTEAGALMGPWNPWLHEPRIGGAIWELTKAMTMEATLPDDVRQIAILVTGAHFDAAYEIYAHIAVAEVDKIDDATLATLVSGSRPDGLSREQGIGYDVAFALVNGGVLPEPVYRIAVSTFGQHGANELIYLVGLYALVSMTLNGFNVPLPEKD</sequence>
<dbReference type="Proteomes" id="UP001160625">
    <property type="component" value="Unassembled WGS sequence"/>
</dbReference>